<dbReference type="Pfam" id="PF00226">
    <property type="entry name" value="DnaJ"/>
    <property type="match status" value="1"/>
</dbReference>
<name>A0A832EHW5_9BACT</name>
<dbReference type="Gene3D" id="1.10.287.110">
    <property type="entry name" value="DnaJ domain"/>
    <property type="match status" value="1"/>
</dbReference>
<dbReference type="AlphaFoldDB" id="A0A832EHW5"/>
<dbReference type="InterPro" id="IPR001623">
    <property type="entry name" value="DnaJ_domain"/>
</dbReference>
<feature type="domain" description="J" evidence="2">
    <location>
        <begin position="7"/>
        <end position="72"/>
    </location>
</feature>
<dbReference type="SUPFAM" id="SSF46565">
    <property type="entry name" value="Chaperone J-domain"/>
    <property type="match status" value="1"/>
</dbReference>
<accession>A0A832EHW5</accession>
<dbReference type="GO" id="GO:0042026">
    <property type="term" value="P:protein refolding"/>
    <property type="evidence" value="ECO:0007669"/>
    <property type="project" value="TreeGrafter"/>
</dbReference>
<evidence type="ECO:0000256" key="1">
    <source>
        <dbReference type="ARBA" id="ARBA00023186"/>
    </source>
</evidence>
<dbReference type="InterPro" id="IPR036869">
    <property type="entry name" value="J_dom_sf"/>
</dbReference>
<reference evidence="3" key="1">
    <citation type="journal article" date="2020" name="mSystems">
        <title>Genome- and Community-Level Interaction Insights into Carbon Utilization and Element Cycling Functions of Hydrothermarchaeota in Hydrothermal Sediment.</title>
        <authorList>
            <person name="Zhou Z."/>
            <person name="Liu Y."/>
            <person name="Xu W."/>
            <person name="Pan J."/>
            <person name="Luo Z.H."/>
            <person name="Li M."/>
        </authorList>
    </citation>
    <scope>NUCLEOTIDE SEQUENCE [LARGE SCALE GENOMIC DNA]</scope>
    <source>
        <strain evidence="3">SpSt-456</strain>
    </source>
</reference>
<dbReference type="CDD" id="cd06257">
    <property type="entry name" value="DnaJ"/>
    <property type="match status" value="1"/>
</dbReference>
<keyword evidence="1" id="KW-0143">Chaperone</keyword>
<dbReference type="InterPro" id="IPR002939">
    <property type="entry name" value="DnaJ_C"/>
</dbReference>
<evidence type="ECO:0000259" key="2">
    <source>
        <dbReference type="PROSITE" id="PS50076"/>
    </source>
</evidence>
<dbReference type="PRINTS" id="PR00625">
    <property type="entry name" value="JDOMAIN"/>
</dbReference>
<dbReference type="Pfam" id="PF01556">
    <property type="entry name" value="DnaJ_C"/>
    <property type="match status" value="1"/>
</dbReference>
<sequence>MASGGNDYYAILGVSPEASPEEIKKAFRKLALETHPDRNPGDPAAEERFKKINEAYGVLSDPQKRAEYDRYRAMGFQSGGTYGPSGGFGYSQEDIFRDFFTSRQAQEIFAEMRREFERMGFRFDDGFLNDMFFGGKTFVFRTTMWGGPQGVRVYRYTHRPQSRSGTDQGFGYSQAPQKSSLVLPVLKMGASLLYQAGKSLGKRLVRKALEWVGLDGKDGSGVSDGAGGADVVYRLTIDVEEALHGTVMEVALPHLDNKRVAVRIPPGVSSGTRLRLKNLGKKVKHRGAPVQGDAYIELRVEGM</sequence>
<dbReference type="GO" id="GO:0005737">
    <property type="term" value="C:cytoplasm"/>
    <property type="evidence" value="ECO:0007669"/>
    <property type="project" value="TreeGrafter"/>
</dbReference>
<dbReference type="SUPFAM" id="SSF49493">
    <property type="entry name" value="HSP40/DnaJ peptide-binding domain"/>
    <property type="match status" value="1"/>
</dbReference>
<dbReference type="SMART" id="SM00271">
    <property type="entry name" value="DnaJ"/>
    <property type="match status" value="1"/>
</dbReference>
<dbReference type="EMBL" id="DSTK01000005">
    <property type="protein sequence ID" value="HFK95844.1"/>
    <property type="molecule type" value="Genomic_DNA"/>
</dbReference>
<organism evidence="3">
    <name type="scientific">Desulfacinum infernum</name>
    <dbReference type="NCBI Taxonomy" id="35837"/>
    <lineage>
        <taxon>Bacteria</taxon>
        <taxon>Pseudomonadati</taxon>
        <taxon>Thermodesulfobacteriota</taxon>
        <taxon>Syntrophobacteria</taxon>
        <taxon>Syntrophobacterales</taxon>
        <taxon>Syntrophobacteraceae</taxon>
        <taxon>Desulfacinum</taxon>
    </lineage>
</organism>
<dbReference type="Gene3D" id="2.60.260.20">
    <property type="entry name" value="Urease metallochaperone UreE, N-terminal domain"/>
    <property type="match status" value="1"/>
</dbReference>
<gene>
    <name evidence="3" type="ORF">ENS06_00800</name>
</gene>
<dbReference type="InterPro" id="IPR008971">
    <property type="entry name" value="HSP40/DnaJ_pept-bd"/>
</dbReference>
<dbReference type="GO" id="GO:0051082">
    <property type="term" value="F:unfolded protein binding"/>
    <property type="evidence" value="ECO:0007669"/>
    <property type="project" value="InterPro"/>
</dbReference>
<comment type="caution">
    <text evidence="3">The sequence shown here is derived from an EMBL/GenBank/DDBJ whole genome shotgun (WGS) entry which is preliminary data.</text>
</comment>
<dbReference type="PROSITE" id="PS50076">
    <property type="entry name" value="DNAJ_2"/>
    <property type="match status" value="1"/>
</dbReference>
<dbReference type="PANTHER" id="PTHR43096:SF52">
    <property type="entry name" value="DNAJ HOMOLOG 1, MITOCHONDRIAL-RELATED"/>
    <property type="match status" value="1"/>
</dbReference>
<protein>
    <submittedName>
        <fullName evidence="3">J domain-containing protein</fullName>
    </submittedName>
</protein>
<evidence type="ECO:0000313" key="3">
    <source>
        <dbReference type="EMBL" id="HFK95844.1"/>
    </source>
</evidence>
<dbReference type="PANTHER" id="PTHR43096">
    <property type="entry name" value="DNAJ HOMOLOG 1, MITOCHONDRIAL-RELATED"/>
    <property type="match status" value="1"/>
</dbReference>
<proteinExistence type="predicted"/>